<proteinExistence type="predicted"/>
<accession>A0A835HS59</accession>
<dbReference type="Proteomes" id="UP000631114">
    <property type="component" value="Unassembled WGS sequence"/>
</dbReference>
<evidence type="ECO:0000313" key="1">
    <source>
        <dbReference type="EMBL" id="KAF9603267.1"/>
    </source>
</evidence>
<dbReference type="EMBL" id="JADFTS010000006">
    <property type="protein sequence ID" value="KAF9603267.1"/>
    <property type="molecule type" value="Genomic_DNA"/>
</dbReference>
<gene>
    <name evidence="1" type="ORF">IFM89_034600</name>
</gene>
<name>A0A835HS59_9MAGN</name>
<organism evidence="1 2">
    <name type="scientific">Coptis chinensis</name>
    <dbReference type="NCBI Taxonomy" id="261450"/>
    <lineage>
        <taxon>Eukaryota</taxon>
        <taxon>Viridiplantae</taxon>
        <taxon>Streptophyta</taxon>
        <taxon>Embryophyta</taxon>
        <taxon>Tracheophyta</taxon>
        <taxon>Spermatophyta</taxon>
        <taxon>Magnoliopsida</taxon>
        <taxon>Ranunculales</taxon>
        <taxon>Ranunculaceae</taxon>
        <taxon>Coptidoideae</taxon>
        <taxon>Coptis</taxon>
    </lineage>
</organism>
<protein>
    <submittedName>
        <fullName evidence="1">Uncharacterized protein</fullName>
    </submittedName>
</protein>
<dbReference type="OrthoDB" id="1743286at2759"/>
<keyword evidence="2" id="KW-1185">Reference proteome</keyword>
<dbReference type="AlphaFoldDB" id="A0A835HS59"/>
<comment type="caution">
    <text evidence="1">The sequence shown here is derived from an EMBL/GenBank/DDBJ whole genome shotgun (WGS) entry which is preliminary data.</text>
</comment>
<reference evidence="1 2" key="1">
    <citation type="submission" date="2020-10" db="EMBL/GenBank/DDBJ databases">
        <title>The Coptis chinensis genome and diversification of protoberbering-type alkaloids.</title>
        <authorList>
            <person name="Wang B."/>
            <person name="Shu S."/>
            <person name="Song C."/>
            <person name="Liu Y."/>
        </authorList>
    </citation>
    <scope>NUCLEOTIDE SEQUENCE [LARGE SCALE GENOMIC DNA]</scope>
    <source>
        <strain evidence="1">HL-2020</strain>
        <tissue evidence="1">Leaf</tissue>
    </source>
</reference>
<sequence>MALGYSLLKFKIFWMPLNSNDSLYPELCIEGNDHMVWTPDPKGVFSVASAYENIRCKTPIVSYHKQVWNHYIHPRVVVNAWKLCKP</sequence>
<evidence type="ECO:0000313" key="2">
    <source>
        <dbReference type="Proteomes" id="UP000631114"/>
    </source>
</evidence>